<proteinExistence type="predicted"/>
<dbReference type="Gene3D" id="3.40.50.1820">
    <property type="entry name" value="alpha/beta hydrolase"/>
    <property type="match status" value="1"/>
</dbReference>
<gene>
    <name evidence="1" type="ORF">SAMN04488051_103478</name>
</gene>
<dbReference type="OrthoDB" id="70513at2"/>
<sequence length="280" mass="31149">MAVDLSKAPHILVVHGVQTGSNQQISLDKSVRRLVDRVLAASHICEDYQVLQYLYEDKNDAHPTVQLGKQLATAIARGRPLTRRALTMTVDLIGDVVIAAGQASTAASIRAGLRQQILQSHQQGHRVLLLAHSLGSFYALQVLNELIAEPGLFQGEDRRLWPVQGLVTMGSPLGLDLQIGPWPIFPKVTLLPLPAQHERLPWHNFYSRHDPIVSGRVFGSKVEVEGTEGPLELRYRKGCDDKGWLLHGHYVNTGQRWLLAHTAYWQDPSLGLRLVAMLWG</sequence>
<evidence type="ECO:0000313" key="2">
    <source>
        <dbReference type="Proteomes" id="UP000198773"/>
    </source>
</evidence>
<dbReference type="SUPFAM" id="SSF53474">
    <property type="entry name" value="alpha/beta-Hydrolases"/>
    <property type="match status" value="1"/>
</dbReference>
<dbReference type="EMBL" id="FNRM01000003">
    <property type="protein sequence ID" value="SEA50495.1"/>
    <property type="molecule type" value="Genomic_DNA"/>
</dbReference>
<dbReference type="RefSeq" id="WP_091341892.1">
    <property type="nucleotide sequence ID" value="NZ_FNRM01000003.1"/>
</dbReference>
<protein>
    <submittedName>
        <fullName evidence="1">Uncharacterized protein</fullName>
    </submittedName>
</protein>
<reference evidence="1 2" key="1">
    <citation type="submission" date="2016-10" db="EMBL/GenBank/DDBJ databases">
        <authorList>
            <person name="de Groot N.N."/>
        </authorList>
    </citation>
    <scope>NUCLEOTIDE SEQUENCE [LARGE SCALE GENOMIC DNA]</scope>
    <source>
        <strain evidence="1 2">CGMCC 1.3430</strain>
    </source>
</reference>
<evidence type="ECO:0000313" key="1">
    <source>
        <dbReference type="EMBL" id="SEA50495.1"/>
    </source>
</evidence>
<keyword evidence="2" id="KW-1185">Reference proteome</keyword>
<dbReference type="AlphaFoldDB" id="A0A1H4BQP3"/>
<dbReference type="Proteomes" id="UP000198773">
    <property type="component" value="Unassembled WGS sequence"/>
</dbReference>
<dbReference type="InterPro" id="IPR029058">
    <property type="entry name" value="AB_hydrolase_fold"/>
</dbReference>
<accession>A0A1H4BQP3</accession>
<name>A0A1H4BQP3_ALKAM</name>
<organism evidence="1 2">
    <name type="scientific">Alkalimonas amylolytica</name>
    <dbReference type="NCBI Taxonomy" id="152573"/>
    <lineage>
        <taxon>Bacteria</taxon>
        <taxon>Pseudomonadati</taxon>
        <taxon>Pseudomonadota</taxon>
        <taxon>Gammaproteobacteria</taxon>
        <taxon>Alkalimonas</taxon>
    </lineage>
</organism>
<dbReference type="STRING" id="152573.SAMN04488051_103478"/>